<dbReference type="Proteomes" id="UP000054166">
    <property type="component" value="Unassembled WGS sequence"/>
</dbReference>
<dbReference type="HOGENOM" id="CLU_824164_0_0_1"/>
<evidence type="ECO:0000313" key="3">
    <source>
        <dbReference type="Proteomes" id="UP000054166"/>
    </source>
</evidence>
<reference evidence="3" key="2">
    <citation type="submission" date="2015-01" db="EMBL/GenBank/DDBJ databases">
        <title>Evolutionary Origins and Diversification of the Mycorrhizal Mutualists.</title>
        <authorList>
            <consortium name="DOE Joint Genome Institute"/>
            <consortium name="Mycorrhizal Genomics Consortium"/>
            <person name="Kohler A."/>
            <person name="Kuo A."/>
            <person name="Nagy L.G."/>
            <person name="Floudas D."/>
            <person name="Copeland A."/>
            <person name="Barry K.W."/>
            <person name="Cichocki N."/>
            <person name="Veneault-Fourrey C."/>
            <person name="LaButti K."/>
            <person name="Lindquist E.A."/>
            <person name="Lipzen A."/>
            <person name="Lundell T."/>
            <person name="Morin E."/>
            <person name="Murat C."/>
            <person name="Riley R."/>
            <person name="Ohm R."/>
            <person name="Sun H."/>
            <person name="Tunlid A."/>
            <person name="Henrissat B."/>
            <person name="Grigoriev I.V."/>
            <person name="Hibbett D.S."/>
            <person name="Martin F."/>
        </authorList>
    </citation>
    <scope>NUCLEOTIDE SEQUENCE [LARGE SCALE GENOMIC DNA]</scope>
    <source>
        <strain evidence="3">F 1598</strain>
    </source>
</reference>
<accession>A0A0C3GHV9</accession>
<protein>
    <submittedName>
        <fullName evidence="2">Uncharacterized protein</fullName>
    </submittedName>
</protein>
<feature type="region of interest" description="Disordered" evidence="1">
    <location>
        <begin position="126"/>
        <end position="145"/>
    </location>
</feature>
<evidence type="ECO:0000313" key="2">
    <source>
        <dbReference type="EMBL" id="KIM90226.1"/>
    </source>
</evidence>
<proteinExistence type="predicted"/>
<keyword evidence="3" id="KW-1185">Reference proteome</keyword>
<feature type="compositionally biased region" description="Basic and acidic residues" evidence="1">
    <location>
        <begin position="132"/>
        <end position="141"/>
    </location>
</feature>
<evidence type="ECO:0000256" key="1">
    <source>
        <dbReference type="SAM" id="MobiDB-lite"/>
    </source>
</evidence>
<dbReference type="AlphaFoldDB" id="A0A0C3GHV9"/>
<name>A0A0C3GHV9_PILCF</name>
<gene>
    <name evidence="2" type="ORF">PILCRDRAFT_84332</name>
</gene>
<dbReference type="EMBL" id="KN832973">
    <property type="protein sequence ID" value="KIM90226.1"/>
    <property type="molecule type" value="Genomic_DNA"/>
</dbReference>
<dbReference type="InParanoid" id="A0A0C3GHV9"/>
<sequence>MIIKLPFAVDNNNVLLLSVHRGIIEIGKGLMVNADKQHHDKLEPKTKYNGPLPGSKWPLDLSAVQVPTHPSLNRTHFTNDNNIMEKHMIRQGKDKFFDVTDEENNSLIQEVYPIFASLTQETVHSSASSVRVPDESLRMEDNDSLSDECTNHLLSTGGSVTELETNQIEDTHDSLHGTDEFENNGSACGEAELLSTTPIFNLSGSSNNKENAHCGISLAEEDVSMMSAGDLEAKGFLGEEEFWEMAEDLESNEPEIKCIIINLVEALLHTANNFVNPSPMDVVNIFSALHSNPVTTAKVTQMVFKEFPPGITTNAQKSNCIFDLEHCPNSFGEIETE</sequence>
<reference evidence="2 3" key="1">
    <citation type="submission" date="2014-04" db="EMBL/GenBank/DDBJ databases">
        <authorList>
            <consortium name="DOE Joint Genome Institute"/>
            <person name="Kuo A."/>
            <person name="Tarkka M."/>
            <person name="Buscot F."/>
            <person name="Kohler A."/>
            <person name="Nagy L.G."/>
            <person name="Floudas D."/>
            <person name="Copeland A."/>
            <person name="Barry K.W."/>
            <person name="Cichocki N."/>
            <person name="Veneault-Fourrey C."/>
            <person name="LaButti K."/>
            <person name="Lindquist E.A."/>
            <person name="Lipzen A."/>
            <person name="Lundell T."/>
            <person name="Morin E."/>
            <person name="Murat C."/>
            <person name="Sun H."/>
            <person name="Tunlid A."/>
            <person name="Henrissat B."/>
            <person name="Grigoriev I.V."/>
            <person name="Hibbett D.S."/>
            <person name="Martin F."/>
            <person name="Nordberg H.P."/>
            <person name="Cantor M.N."/>
            <person name="Hua S.X."/>
        </authorList>
    </citation>
    <scope>NUCLEOTIDE SEQUENCE [LARGE SCALE GENOMIC DNA]</scope>
    <source>
        <strain evidence="2 3">F 1598</strain>
    </source>
</reference>
<organism evidence="2 3">
    <name type="scientific">Piloderma croceum (strain F 1598)</name>
    <dbReference type="NCBI Taxonomy" id="765440"/>
    <lineage>
        <taxon>Eukaryota</taxon>
        <taxon>Fungi</taxon>
        <taxon>Dikarya</taxon>
        <taxon>Basidiomycota</taxon>
        <taxon>Agaricomycotina</taxon>
        <taxon>Agaricomycetes</taxon>
        <taxon>Agaricomycetidae</taxon>
        <taxon>Atheliales</taxon>
        <taxon>Atheliaceae</taxon>
        <taxon>Piloderma</taxon>
    </lineage>
</organism>